<evidence type="ECO:0000313" key="4">
    <source>
        <dbReference type="Proteomes" id="UP001208935"/>
    </source>
</evidence>
<dbReference type="RefSeq" id="WP_265282264.1">
    <property type="nucleotide sequence ID" value="NZ_QZCW01000002.1"/>
</dbReference>
<dbReference type="InterPro" id="IPR052344">
    <property type="entry name" value="Transposase-related"/>
</dbReference>
<dbReference type="Pfam" id="PF20042">
    <property type="entry name" value="DUF6444"/>
    <property type="match status" value="1"/>
</dbReference>
<feature type="region of interest" description="Disordered" evidence="1">
    <location>
        <begin position="43"/>
        <end position="78"/>
    </location>
</feature>
<reference evidence="4" key="1">
    <citation type="submission" date="2023-07" db="EMBL/GenBank/DDBJ databases">
        <title>Verminephrobacter genomes.</title>
        <authorList>
            <person name="Lund M.B."/>
        </authorList>
    </citation>
    <scope>NUCLEOTIDE SEQUENCE [LARGE SCALE GENOMIC DNA]</scope>
    <source>
        <strain evidence="4">AtM5-05</strain>
    </source>
</reference>
<dbReference type="PANTHER" id="PTHR33678:SF1">
    <property type="entry name" value="BLL1576 PROTEIN"/>
    <property type="match status" value="1"/>
</dbReference>
<accession>A0ABT3KTP2</accession>
<name>A0ABT3KTP2_9BURK</name>
<feature type="domain" description="DUF6444" evidence="2">
    <location>
        <begin position="3"/>
        <end position="79"/>
    </location>
</feature>
<dbReference type="EMBL" id="QZCW01000002">
    <property type="protein sequence ID" value="MCW5321683.1"/>
    <property type="molecule type" value="Genomic_DNA"/>
</dbReference>
<evidence type="ECO:0000256" key="1">
    <source>
        <dbReference type="SAM" id="MobiDB-lite"/>
    </source>
</evidence>
<dbReference type="Proteomes" id="UP001208935">
    <property type="component" value="Unassembled WGS sequence"/>
</dbReference>
<comment type="caution">
    <text evidence="3">The sequence shown here is derived from an EMBL/GenBank/DDBJ whole genome shotgun (WGS) entry which is preliminary data.</text>
</comment>
<feature type="compositionally biased region" description="Polar residues" evidence="1">
    <location>
        <begin position="43"/>
        <end position="63"/>
    </location>
</feature>
<evidence type="ECO:0000313" key="3">
    <source>
        <dbReference type="EMBL" id="MCW5321683.1"/>
    </source>
</evidence>
<gene>
    <name evidence="3" type="ORF">D5039_11130</name>
</gene>
<dbReference type="InterPro" id="IPR045618">
    <property type="entry name" value="DUF6444"/>
</dbReference>
<keyword evidence="4" id="KW-1185">Reference proteome</keyword>
<protein>
    <recommendedName>
        <fullName evidence="2">DUF6444 domain-containing protein</fullName>
    </recommendedName>
</protein>
<sequence>MQQLPDLSTLSSTQRDALTLELWTMVQTLTVQISELQARLNLNNRNSSKPPSSDGPNKPQPQSLRKAAQRPVGGQKGHTLSQVAEPNVLVTHAPPEHCDVCHGSLGQASVMESRQVHDLPDLRYQVTEHRVLQAICNCGKTHRGAFPPNVTAAVQHGPRAKAAAVYLNQYQMLPLKRTGQVMGDLFDMPMSEATILSANAEAAQLLAPTVAAIAQELVNQPIQPTTRLRR</sequence>
<evidence type="ECO:0000259" key="2">
    <source>
        <dbReference type="Pfam" id="PF20042"/>
    </source>
</evidence>
<dbReference type="PANTHER" id="PTHR33678">
    <property type="entry name" value="BLL1576 PROTEIN"/>
    <property type="match status" value="1"/>
</dbReference>
<organism evidence="3 4">
    <name type="scientific">Verminephrobacter aporrectodeae subsp. tuberculatae</name>
    <dbReference type="NCBI Taxonomy" id="1110392"/>
    <lineage>
        <taxon>Bacteria</taxon>
        <taxon>Pseudomonadati</taxon>
        <taxon>Pseudomonadota</taxon>
        <taxon>Betaproteobacteria</taxon>
        <taxon>Burkholderiales</taxon>
        <taxon>Comamonadaceae</taxon>
        <taxon>Verminephrobacter</taxon>
    </lineage>
</organism>
<proteinExistence type="predicted"/>